<dbReference type="Proteomes" id="UP000811609">
    <property type="component" value="Chromosome 10"/>
</dbReference>
<name>A0A8T1PF17_CARIL</name>
<keyword evidence="2" id="KW-1185">Reference proteome</keyword>
<reference evidence="1" key="1">
    <citation type="submission" date="2020-12" db="EMBL/GenBank/DDBJ databases">
        <title>WGS assembly of Carya illinoinensis cv. Pawnee.</title>
        <authorList>
            <person name="Platts A."/>
            <person name="Shu S."/>
            <person name="Wright S."/>
            <person name="Barry K."/>
            <person name="Edger P."/>
            <person name="Pires J.C."/>
            <person name="Schmutz J."/>
        </authorList>
    </citation>
    <scope>NUCLEOTIDE SEQUENCE</scope>
    <source>
        <tissue evidence="1">Leaf</tissue>
    </source>
</reference>
<evidence type="ECO:0000313" key="2">
    <source>
        <dbReference type="Proteomes" id="UP000811609"/>
    </source>
</evidence>
<accession>A0A8T1PF17</accession>
<dbReference type="AlphaFoldDB" id="A0A8T1PF17"/>
<sequence length="146" mass="16975">MHNSAKQLLSSSCFSTTCYNMSIIRKLLQHDGKMTITMPHPESQNCKLRLEIQTTAEGKCLTQCPDFFLELRKEILPIVIKKKKISTIRRFLVQCILDSGYKLCLHYQKLTRDLQVKLKQAKKKVLLISHPPYHKGLLQFRAFQSI</sequence>
<dbReference type="EMBL" id="CM031818">
    <property type="protein sequence ID" value="KAG6639732.1"/>
    <property type="molecule type" value="Genomic_DNA"/>
</dbReference>
<proteinExistence type="predicted"/>
<gene>
    <name evidence="1" type="ORF">CIPAW_10G122200</name>
</gene>
<comment type="caution">
    <text evidence="1">The sequence shown here is derived from an EMBL/GenBank/DDBJ whole genome shotgun (WGS) entry which is preliminary data.</text>
</comment>
<organism evidence="1 2">
    <name type="scientific">Carya illinoinensis</name>
    <name type="common">Pecan</name>
    <dbReference type="NCBI Taxonomy" id="32201"/>
    <lineage>
        <taxon>Eukaryota</taxon>
        <taxon>Viridiplantae</taxon>
        <taxon>Streptophyta</taxon>
        <taxon>Embryophyta</taxon>
        <taxon>Tracheophyta</taxon>
        <taxon>Spermatophyta</taxon>
        <taxon>Magnoliopsida</taxon>
        <taxon>eudicotyledons</taxon>
        <taxon>Gunneridae</taxon>
        <taxon>Pentapetalae</taxon>
        <taxon>rosids</taxon>
        <taxon>fabids</taxon>
        <taxon>Fagales</taxon>
        <taxon>Juglandaceae</taxon>
        <taxon>Carya</taxon>
    </lineage>
</organism>
<protein>
    <submittedName>
        <fullName evidence="1">Uncharacterized protein</fullName>
    </submittedName>
</protein>
<evidence type="ECO:0000313" key="1">
    <source>
        <dbReference type="EMBL" id="KAG6639732.1"/>
    </source>
</evidence>